<dbReference type="PANTHER" id="PTHR43874">
    <property type="entry name" value="TWO-COMPONENT RESPONSE REGULATOR"/>
    <property type="match status" value="1"/>
</dbReference>
<keyword evidence="5" id="KW-0090">Biological rhythms</keyword>
<dbReference type="OMA" id="CDIPTHT"/>
<feature type="compositionally biased region" description="Polar residues" evidence="10">
    <location>
        <begin position="565"/>
        <end position="578"/>
    </location>
</feature>
<keyword evidence="7 9" id="KW-0539">Nucleus</keyword>
<evidence type="ECO:0000256" key="10">
    <source>
        <dbReference type="SAM" id="MobiDB-lite"/>
    </source>
</evidence>
<evidence type="ECO:0000313" key="13">
    <source>
        <dbReference type="EnsemblPlants" id="Kaladp0071s0246.1.v1.1"/>
    </source>
</evidence>
<dbReference type="GO" id="GO:0009736">
    <property type="term" value="P:cytokinin-activated signaling pathway"/>
    <property type="evidence" value="ECO:0007669"/>
    <property type="project" value="InterPro"/>
</dbReference>
<dbReference type="GO" id="GO:0000160">
    <property type="term" value="P:phosphorelay signal transduction system"/>
    <property type="evidence" value="ECO:0007669"/>
    <property type="project" value="UniProtKB-KW"/>
</dbReference>
<keyword evidence="14" id="KW-1185">Reference proteome</keyword>
<reference evidence="13" key="1">
    <citation type="submission" date="2021-01" db="UniProtKB">
        <authorList>
            <consortium name="EnsemblPlants"/>
        </authorList>
    </citation>
    <scope>IDENTIFICATION</scope>
</reference>
<feature type="compositionally biased region" description="Basic and acidic residues" evidence="10">
    <location>
        <begin position="212"/>
        <end position="228"/>
    </location>
</feature>
<dbReference type="InterPro" id="IPR045279">
    <property type="entry name" value="ARR-like"/>
</dbReference>
<dbReference type="SUPFAM" id="SSF52172">
    <property type="entry name" value="CheY-like"/>
    <property type="match status" value="1"/>
</dbReference>
<dbReference type="Proteomes" id="UP000594263">
    <property type="component" value="Unplaced"/>
</dbReference>
<sequence length="642" mass="71019">MPEEACGAGKGLSERKLLGSLEGGEMGNKEVSKVVENGGGGEVSEREVQQQLVQGPAVRWDRFLPFRSLKVLLVENDDCTRQVVSALLRNCSYEVVAVANGVQAWRYLEDLTNHTDLILAEVVMPIISGIGLLYKIMNHKTFKNIPVIMMSSHDSMGIVFKCLSRGAVDFLVKPIRKNELKNLWQHVWRRCHSSNGSGSESGTMSRKSVRSNRSDIPDDSYNSREHENSSWSKTTAEIGSPQPTTDESNDAPDSTCAQVIHTKPDPVCNGRENVNVPEENEGQKERFVCYKIGACQDRSLEQGNLRQYLSENPTTGKNKLPELDSSDKQKTEIDSANGRFNKENQYADIIGTITASNMHDSQEDGRIIFPANNGLVATGTPVKLTYPSHSSSNHIQLVSGIIDKNGGNLTSNPEACGDVMESSIPQKSICSSVQAMETNCRVQPMKTEKIDEVAMEIQVQPKESQQVHVEHHHHHHHHYHHHIHDVQHHPTLTNQDHCPATATVGCASSNAFTETGEGNDGNFSMNGSGSGSQHGSNGKDGSQHGSNQPDLVTHTDNDNALVRNSSDDIVTTNSVSNGSDEDRFSQRDAALTTFRQKRKERSFEKKVRSQGRKKVADQQSRTCEQYLQPITYDYFGIFDTDI</sequence>
<feature type="compositionally biased region" description="Basic and acidic residues" evidence="10">
    <location>
        <begin position="319"/>
        <end position="331"/>
    </location>
</feature>
<feature type="domain" description="CCT" evidence="12">
    <location>
        <begin position="587"/>
        <end position="629"/>
    </location>
</feature>
<evidence type="ECO:0000256" key="7">
    <source>
        <dbReference type="ARBA" id="ARBA00023242"/>
    </source>
</evidence>
<evidence type="ECO:0000256" key="6">
    <source>
        <dbReference type="ARBA" id="ARBA00023163"/>
    </source>
</evidence>
<evidence type="ECO:0000256" key="1">
    <source>
        <dbReference type="ARBA" id="ARBA00004123"/>
    </source>
</evidence>
<dbReference type="InterPro" id="IPR011006">
    <property type="entry name" value="CheY-like_superfamily"/>
</dbReference>
<accession>A0A7N0UJW9</accession>
<dbReference type="InterPro" id="IPR010402">
    <property type="entry name" value="CCT_domain"/>
</dbReference>
<evidence type="ECO:0000256" key="8">
    <source>
        <dbReference type="PROSITE-ProRule" id="PRU00169"/>
    </source>
</evidence>
<dbReference type="AlphaFoldDB" id="A0A7N0UJW9"/>
<evidence type="ECO:0000256" key="2">
    <source>
        <dbReference type="ARBA" id="ARBA00010330"/>
    </source>
</evidence>
<dbReference type="EnsemblPlants" id="Kaladp0071s0246.1.v1.1">
    <property type="protein sequence ID" value="Kaladp0071s0246.1.v1.1"/>
    <property type="gene ID" value="Kaladp0071s0246.v1.1"/>
</dbReference>
<dbReference type="Gramene" id="Kaladp0071s0246.1.v1.1">
    <property type="protein sequence ID" value="Kaladp0071s0246.1.v1.1"/>
    <property type="gene ID" value="Kaladp0071s0246.v1.1"/>
</dbReference>
<evidence type="ECO:0000256" key="5">
    <source>
        <dbReference type="ARBA" id="ARBA00023108"/>
    </source>
</evidence>
<feature type="compositionally biased region" description="Low complexity" evidence="10">
    <location>
        <begin position="520"/>
        <end position="536"/>
    </location>
</feature>
<dbReference type="InterPro" id="IPR001789">
    <property type="entry name" value="Sig_transdc_resp-reg_receiver"/>
</dbReference>
<evidence type="ECO:0000259" key="12">
    <source>
        <dbReference type="PROSITE" id="PS51017"/>
    </source>
</evidence>
<dbReference type="Pfam" id="PF00072">
    <property type="entry name" value="Response_reg"/>
    <property type="match status" value="1"/>
</dbReference>
<keyword evidence="3" id="KW-0902">Two-component regulatory system</keyword>
<feature type="compositionally biased region" description="Polar residues" evidence="10">
    <location>
        <begin position="539"/>
        <end position="550"/>
    </location>
</feature>
<dbReference type="FunFam" id="3.40.50.2300:FF:000214">
    <property type="entry name" value="Two-component response regulator-like PRR37"/>
    <property type="match status" value="1"/>
</dbReference>
<evidence type="ECO:0000313" key="14">
    <source>
        <dbReference type="Proteomes" id="UP000594263"/>
    </source>
</evidence>
<evidence type="ECO:0000256" key="4">
    <source>
        <dbReference type="ARBA" id="ARBA00023015"/>
    </source>
</evidence>
<dbReference type="PROSITE" id="PS51017">
    <property type="entry name" value="CCT"/>
    <property type="match status" value="1"/>
</dbReference>
<feature type="region of interest" description="Disordered" evidence="10">
    <location>
        <begin position="595"/>
        <end position="616"/>
    </location>
</feature>
<dbReference type="GO" id="GO:0007623">
    <property type="term" value="P:circadian rhythm"/>
    <property type="evidence" value="ECO:0007669"/>
    <property type="project" value="UniProtKB-ARBA"/>
</dbReference>
<comment type="subcellular location">
    <subcellularLocation>
        <location evidence="1 9">Nucleus</location>
    </subcellularLocation>
</comment>
<feature type="compositionally biased region" description="Polar residues" evidence="10">
    <location>
        <begin position="193"/>
        <end position="206"/>
    </location>
</feature>
<comment type="caution">
    <text evidence="8">Lacks conserved residue(s) required for the propagation of feature annotation.</text>
</comment>
<feature type="region of interest" description="Disordered" evidence="10">
    <location>
        <begin position="193"/>
        <end position="275"/>
    </location>
</feature>
<name>A0A7N0UJW9_KALFE</name>
<dbReference type="PROSITE" id="PS50110">
    <property type="entry name" value="RESPONSE_REGULATORY"/>
    <property type="match status" value="1"/>
</dbReference>
<keyword evidence="6" id="KW-0804">Transcription</keyword>
<dbReference type="SMART" id="SM00448">
    <property type="entry name" value="REC"/>
    <property type="match status" value="1"/>
</dbReference>
<evidence type="ECO:0000256" key="9">
    <source>
        <dbReference type="PROSITE-ProRule" id="PRU00357"/>
    </source>
</evidence>
<feature type="domain" description="Response regulatory" evidence="11">
    <location>
        <begin position="70"/>
        <end position="188"/>
    </location>
</feature>
<dbReference type="GO" id="GO:0010017">
    <property type="term" value="P:red or far-red light signaling pathway"/>
    <property type="evidence" value="ECO:0007669"/>
    <property type="project" value="UniProtKB-ARBA"/>
</dbReference>
<feature type="compositionally biased region" description="Polar residues" evidence="10">
    <location>
        <begin position="229"/>
        <end position="257"/>
    </location>
</feature>
<dbReference type="Pfam" id="PF06203">
    <property type="entry name" value="CCT"/>
    <property type="match status" value="1"/>
</dbReference>
<evidence type="ECO:0000259" key="11">
    <source>
        <dbReference type="PROSITE" id="PS50110"/>
    </source>
</evidence>
<dbReference type="PANTHER" id="PTHR43874:SF117">
    <property type="entry name" value="TWO-COMPONENT RESPONSE REGULATOR-LIKE APRR3"/>
    <property type="match status" value="1"/>
</dbReference>
<feature type="region of interest" description="Disordered" evidence="10">
    <location>
        <begin position="565"/>
        <end position="584"/>
    </location>
</feature>
<protein>
    <submittedName>
        <fullName evidence="13">Uncharacterized protein</fullName>
    </submittedName>
</protein>
<dbReference type="Gene3D" id="3.40.50.2300">
    <property type="match status" value="1"/>
</dbReference>
<dbReference type="GO" id="GO:0045892">
    <property type="term" value="P:negative regulation of DNA-templated transcription"/>
    <property type="evidence" value="ECO:0007669"/>
    <property type="project" value="UniProtKB-ARBA"/>
</dbReference>
<dbReference type="Gramene" id="Kaladp0071s0246.2.v1.1">
    <property type="protein sequence ID" value="Kaladp0071s0246.2.v1.1"/>
    <property type="gene ID" value="Kaladp0071s0246.v1.1"/>
</dbReference>
<comment type="similarity">
    <text evidence="2">Belongs to the ARR-like family.</text>
</comment>
<keyword evidence="4" id="KW-0805">Transcription regulation</keyword>
<dbReference type="EnsemblPlants" id="Kaladp0071s0246.2.v1.1">
    <property type="protein sequence ID" value="Kaladp0071s0246.2.v1.1"/>
    <property type="gene ID" value="Kaladp0071s0246.v1.1"/>
</dbReference>
<feature type="region of interest" description="Disordered" evidence="10">
    <location>
        <begin position="309"/>
        <end position="331"/>
    </location>
</feature>
<dbReference type="GO" id="GO:0005634">
    <property type="term" value="C:nucleus"/>
    <property type="evidence" value="ECO:0007669"/>
    <property type="project" value="UniProtKB-SubCell"/>
</dbReference>
<feature type="region of interest" description="Disordered" evidence="10">
    <location>
        <begin position="517"/>
        <end position="557"/>
    </location>
</feature>
<dbReference type="CDD" id="cd17582">
    <property type="entry name" value="psREC_PRR"/>
    <property type="match status" value="1"/>
</dbReference>
<proteinExistence type="inferred from homology"/>
<evidence type="ECO:0000256" key="3">
    <source>
        <dbReference type="ARBA" id="ARBA00023012"/>
    </source>
</evidence>
<organism evidence="13 14">
    <name type="scientific">Kalanchoe fedtschenkoi</name>
    <name type="common">Lavender scallops</name>
    <name type="synonym">South American air plant</name>
    <dbReference type="NCBI Taxonomy" id="63787"/>
    <lineage>
        <taxon>Eukaryota</taxon>
        <taxon>Viridiplantae</taxon>
        <taxon>Streptophyta</taxon>
        <taxon>Embryophyta</taxon>
        <taxon>Tracheophyta</taxon>
        <taxon>Spermatophyta</taxon>
        <taxon>Magnoliopsida</taxon>
        <taxon>eudicotyledons</taxon>
        <taxon>Gunneridae</taxon>
        <taxon>Pentapetalae</taxon>
        <taxon>Saxifragales</taxon>
        <taxon>Crassulaceae</taxon>
        <taxon>Kalanchoe</taxon>
    </lineage>
</organism>